<dbReference type="Proteomes" id="UP000178313">
    <property type="component" value="Unassembled WGS sequence"/>
</dbReference>
<proteinExistence type="predicted"/>
<feature type="transmembrane region" description="Helical" evidence="1">
    <location>
        <begin position="18"/>
        <end position="39"/>
    </location>
</feature>
<dbReference type="STRING" id="1802513.A3E46_02690"/>
<protein>
    <submittedName>
        <fullName evidence="2">Uncharacterized protein</fullName>
    </submittedName>
</protein>
<accession>A0A1F8B2F0</accession>
<keyword evidence="1" id="KW-0472">Membrane</keyword>
<sequence>MVGAGVGIGGVEVGASRVSVGCLGVSVGGLGVLVFLLWVEIKVGLFVSVAVAVKVGVGVGLAQTHSGVGVGETVTQGFVVSWLGIGQVAGEDSVAVGSAFRIKLILMGSSQANVAPAKEATESTLAVFDNRSLFIE</sequence>
<keyword evidence="1" id="KW-0812">Transmembrane</keyword>
<dbReference type="AlphaFoldDB" id="A0A1F8B2F0"/>
<comment type="caution">
    <text evidence="2">The sequence shown here is derived from an EMBL/GenBank/DDBJ whole genome shotgun (WGS) entry which is preliminary data.</text>
</comment>
<organism evidence="2 3">
    <name type="scientific">Candidatus Woesebacteria bacterium RIFCSPHIGHO2_12_FULL_46_16</name>
    <dbReference type="NCBI Taxonomy" id="1802513"/>
    <lineage>
        <taxon>Bacteria</taxon>
        <taxon>Candidatus Woeseibacteriota</taxon>
    </lineage>
</organism>
<dbReference type="EMBL" id="MGGZ01000007">
    <property type="protein sequence ID" value="OGM57588.1"/>
    <property type="molecule type" value="Genomic_DNA"/>
</dbReference>
<name>A0A1F8B2F0_9BACT</name>
<reference evidence="2 3" key="1">
    <citation type="journal article" date="2016" name="Nat. Commun.">
        <title>Thousands of microbial genomes shed light on interconnected biogeochemical processes in an aquifer system.</title>
        <authorList>
            <person name="Anantharaman K."/>
            <person name="Brown C.T."/>
            <person name="Hug L.A."/>
            <person name="Sharon I."/>
            <person name="Castelle C.J."/>
            <person name="Probst A.J."/>
            <person name="Thomas B.C."/>
            <person name="Singh A."/>
            <person name="Wilkins M.J."/>
            <person name="Karaoz U."/>
            <person name="Brodie E.L."/>
            <person name="Williams K.H."/>
            <person name="Hubbard S.S."/>
            <person name="Banfield J.F."/>
        </authorList>
    </citation>
    <scope>NUCLEOTIDE SEQUENCE [LARGE SCALE GENOMIC DNA]</scope>
</reference>
<evidence type="ECO:0000256" key="1">
    <source>
        <dbReference type="SAM" id="Phobius"/>
    </source>
</evidence>
<evidence type="ECO:0000313" key="3">
    <source>
        <dbReference type="Proteomes" id="UP000178313"/>
    </source>
</evidence>
<keyword evidence="1" id="KW-1133">Transmembrane helix</keyword>
<evidence type="ECO:0000313" key="2">
    <source>
        <dbReference type="EMBL" id="OGM57588.1"/>
    </source>
</evidence>
<gene>
    <name evidence="2" type="ORF">A3E46_02690</name>
</gene>